<evidence type="ECO:0000313" key="1">
    <source>
        <dbReference type="EMBL" id="MEH8017673.1"/>
    </source>
</evidence>
<evidence type="ECO:0000313" key="2">
    <source>
        <dbReference type="Proteomes" id="UP001375382"/>
    </source>
</evidence>
<dbReference type="Proteomes" id="UP001375382">
    <property type="component" value="Unassembled WGS sequence"/>
</dbReference>
<gene>
    <name evidence="1" type="ORF">MN202_10535</name>
</gene>
<name>A0ABU8C6X2_9GAMM</name>
<keyword evidence="2" id="KW-1185">Reference proteome</keyword>
<proteinExistence type="predicted"/>
<evidence type="ECO:0008006" key="3">
    <source>
        <dbReference type="Google" id="ProtNLM"/>
    </source>
</evidence>
<dbReference type="RefSeq" id="WP_335736085.1">
    <property type="nucleotide sequence ID" value="NZ_JALAAR010000008.1"/>
</dbReference>
<protein>
    <recommendedName>
        <fullName evidence="3">3-oxoacyl-[acyl-carrier-protein] synthase-1</fullName>
    </recommendedName>
</protein>
<accession>A0ABU8C6X2</accession>
<comment type="caution">
    <text evidence="1">The sequence shown here is derived from an EMBL/GenBank/DDBJ whole genome shotgun (WGS) entry which is preliminary data.</text>
</comment>
<organism evidence="1 2">
    <name type="scientific">Rheinheimera muenzenbergensis</name>
    <dbReference type="NCBI Taxonomy" id="1193628"/>
    <lineage>
        <taxon>Bacteria</taxon>
        <taxon>Pseudomonadati</taxon>
        <taxon>Pseudomonadota</taxon>
        <taxon>Gammaproteobacteria</taxon>
        <taxon>Chromatiales</taxon>
        <taxon>Chromatiaceae</taxon>
        <taxon>Rheinheimera</taxon>
    </lineage>
</organism>
<sequence length="340" mass="36207">MTKVAISLQDSVMVLGAATSSADAQTLELLGLTPQTLPWQGKQLATAFVAPPAGGQPLAERLVWLLEQLLQQSGAVEQQQVYLILPEQAGADDSSLNAFLQLLMQRLPTLLMSPGCRVFPYGSAGALMALNAAAQHFEQCQQHSAQTQVPSAAGGKVSAQVWLVAVDSLAHDSVLDRYAALDSSAVVLSEGAIALCIAADSNGNSMLFHAADASPGAMPEQDHAIGNLFLQLATQVTQPLSQLYLPDCGDEQQSSRWLLQYASLHGGVDVDSELVFPAYACGELGSCGGLYRLWHLLSRLQRNDITGLTAQLEISARQYRALTLFSPSKTGSDYLVNKDV</sequence>
<dbReference type="EMBL" id="JALAAR010000008">
    <property type="protein sequence ID" value="MEH8017673.1"/>
    <property type="molecule type" value="Genomic_DNA"/>
</dbReference>
<reference evidence="1 2" key="1">
    <citation type="journal article" date="2023" name="Ecotoxicol. Environ. Saf.">
        <title>Mercury remediation potential of mercury-resistant strain Rheinheimera metallidurans sp. nov. isolated from a municipal waste dumping site.</title>
        <authorList>
            <person name="Yadav V."/>
            <person name="Manjhi A."/>
            <person name="Vadakedath N."/>
        </authorList>
    </citation>
    <scope>NUCLEOTIDE SEQUENCE [LARGE SCALE GENOMIC DNA]</scope>
    <source>
        <strain evidence="1 2">E-49</strain>
    </source>
</reference>